<dbReference type="Pfam" id="PF17833">
    <property type="entry name" value="pre-PUA_NIP7"/>
    <property type="match status" value="1"/>
</dbReference>
<dbReference type="OrthoDB" id="27490at2759"/>
<dbReference type="SUPFAM" id="SSF88697">
    <property type="entry name" value="PUA domain-like"/>
    <property type="match status" value="1"/>
</dbReference>
<dbReference type="FunFam" id="3.10.450.220:FF:000001">
    <property type="entry name" value="60S ribosome subunit biogenesis protein NIP7 homolog"/>
    <property type="match status" value="1"/>
</dbReference>
<dbReference type="PROSITE" id="PS50890">
    <property type="entry name" value="PUA"/>
    <property type="match status" value="1"/>
</dbReference>
<dbReference type="InterPro" id="IPR002478">
    <property type="entry name" value="PUA"/>
</dbReference>
<reference evidence="11" key="3">
    <citation type="submission" date="2019-04" db="EMBL/GenBank/DDBJ databases">
        <authorList>
            <person name="Howe K."/>
            <person name="Paulini M."/>
            <person name="Williams G."/>
        </authorList>
    </citation>
    <scope>NUCLEOTIDE SEQUENCE [LARGE SCALE GENOMIC DNA]</scope>
    <source>
        <strain evidence="11">FR3</strain>
    </source>
</reference>
<dbReference type="WBParaSite" id="Bm2721a.1">
    <property type="protein sequence ID" value="Bm2721a.1"/>
    <property type="gene ID" value="WBGene00222982"/>
</dbReference>
<dbReference type="InterPro" id="IPR016686">
    <property type="entry name" value="Ribosomal_synth_fac_NIP7"/>
</dbReference>
<evidence type="ECO:0000313" key="12">
    <source>
        <dbReference type="Proteomes" id="UP000006672"/>
    </source>
</evidence>
<evidence type="ECO:0000256" key="8">
    <source>
        <dbReference type="PIRNR" id="PIRNR017190"/>
    </source>
</evidence>
<evidence type="ECO:0000256" key="3">
    <source>
        <dbReference type="ARBA" id="ARBA00009895"/>
    </source>
</evidence>
<dbReference type="CDD" id="cd21146">
    <property type="entry name" value="Nip7_N_euk"/>
    <property type="match status" value="1"/>
</dbReference>
<keyword evidence="6 8" id="KW-0694">RNA-binding</keyword>
<evidence type="ECO:0000256" key="5">
    <source>
        <dbReference type="ARBA" id="ARBA00022517"/>
    </source>
</evidence>
<dbReference type="InterPro" id="IPR036974">
    <property type="entry name" value="PUA_sf"/>
</dbReference>
<evidence type="ECO:0000313" key="11">
    <source>
        <dbReference type="EMBL" id="VIO97342.1"/>
    </source>
</evidence>
<comment type="similarity">
    <text evidence="3 8">Belongs to the NIP7 family.</text>
</comment>
<evidence type="ECO:0000313" key="13">
    <source>
        <dbReference type="WBParaSite" id="Bm2721a.1"/>
    </source>
</evidence>
<dbReference type="FunCoup" id="A0A0K0J767">
    <property type="interactions" value="1657"/>
</dbReference>
<accession>A0A0K0J767</accession>
<comment type="function">
    <text evidence="1 8">Required for proper 34S pre-rRNA processing and 60S ribosome subunit assembly.</text>
</comment>
<dbReference type="STRING" id="6279.A0A0K0J767"/>
<dbReference type="Pfam" id="PF03657">
    <property type="entry name" value="UPF0113"/>
    <property type="match status" value="1"/>
</dbReference>
<evidence type="ECO:0000256" key="6">
    <source>
        <dbReference type="ARBA" id="ARBA00022884"/>
    </source>
</evidence>
<evidence type="ECO:0000256" key="4">
    <source>
        <dbReference type="ARBA" id="ARBA00018162"/>
    </source>
</evidence>
<keyword evidence="12" id="KW-1185">Reference proteome</keyword>
<dbReference type="KEGG" id="bmy:BM_BM2721"/>
<dbReference type="InterPro" id="IPR055359">
    <property type="entry name" value="Nip7_N_euk"/>
</dbReference>
<dbReference type="Gene3D" id="2.30.130.10">
    <property type="entry name" value="PUA domain"/>
    <property type="match status" value="1"/>
</dbReference>
<name>A0A0K0J767_BRUMA</name>
<dbReference type="FunFam" id="2.30.130.10:FF:000002">
    <property type="entry name" value="60S ribosome subunit biogenesis protein NIP7 homolog"/>
    <property type="match status" value="1"/>
</dbReference>
<dbReference type="PANTHER" id="PTHR23415">
    <property type="entry name" value="CYCLIN-DEPENDENT KINASES REGULATORY SUBUNIT/60S RIBOSOME SUBUNIT BIOGENESIS PROTEIN NIP7"/>
    <property type="match status" value="1"/>
</dbReference>
<accession>A0A4E9FLG9</accession>
<evidence type="ECO:0000256" key="1">
    <source>
        <dbReference type="ARBA" id="ARBA00004087"/>
    </source>
</evidence>
<dbReference type="InterPro" id="IPR005155">
    <property type="entry name" value="UPF0113_PUA"/>
</dbReference>
<dbReference type="RefSeq" id="XP_001898642.1">
    <property type="nucleotide sequence ID" value="XM_001898607.2"/>
</dbReference>
<dbReference type="SMART" id="SM00359">
    <property type="entry name" value="PUA"/>
    <property type="match status" value="1"/>
</dbReference>
<keyword evidence="7 8" id="KW-0539">Nucleus</keyword>
<evidence type="ECO:0000313" key="10">
    <source>
        <dbReference type="EMBL" id="CRZ24675.1"/>
    </source>
</evidence>
<gene>
    <name evidence="10 11 13" type="ORF">Bm2721</name>
    <name evidence="11" type="ORF">BM_BM2721</name>
    <name evidence="10" type="ORF">BM_Bm2721</name>
</gene>
<reference evidence="13" key="4">
    <citation type="submission" date="2019-12" db="UniProtKB">
        <authorList>
            <consortium name="WormBaseParasite"/>
        </authorList>
    </citation>
    <scope>IDENTIFICATION</scope>
</reference>
<protein>
    <recommendedName>
        <fullName evidence="4 8">60S ribosome subunit biogenesis protein NIP7 homolog</fullName>
    </recommendedName>
</protein>
<dbReference type="GO" id="GO:0003723">
    <property type="term" value="F:RNA binding"/>
    <property type="evidence" value="ECO:0007669"/>
    <property type="project" value="UniProtKB-KW"/>
</dbReference>
<evidence type="ECO:0000256" key="7">
    <source>
        <dbReference type="ARBA" id="ARBA00023242"/>
    </source>
</evidence>
<dbReference type="GO" id="GO:0005730">
    <property type="term" value="C:nucleolus"/>
    <property type="evidence" value="ECO:0007669"/>
    <property type="project" value="UniProtKB-SubCell"/>
</dbReference>
<comment type="subcellular location">
    <subcellularLocation>
        <location evidence="2">Nucleus</location>
        <location evidence="2">Nucleolus</location>
    </subcellularLocation>
</comment>
<dbReference type="GeneID" id="6102082"/>
<dbReference type="SUPFAM" id="SSF88802">
    <property type="entry name" value="Pre-PUA domain"/>
    <property type="match status" value="1"/>
</dbReference>
<evidence type="ECO:0000259" key="9">
    <source>
        <dbReference type="SMART" id="SM00359"/>
    </source>
</evidence>
<dbReference type="EMBL" id="CAAKNF010000194">
    <property type="protein sequence ID" value="VIO97342.1"/>
    <property type="molecule type" value="Genomic_DNA"/>
</dbReference>
<evidence type="ECO:0000256" key="2">
    <source>
        <dbReference type="ARBA" id="ARBA00004604"/>
    </source>
</evidence>
<organism evidence="10">
    <name type="scientific">Brugia malayi</name>
    <name type="common">Filarial nematode worm</name>
    <dbReference type="NCBI Taxonomy" id="6279"/>
    <lineage>
        <taxon>Eukaryota</taxon>
        <taxon>Metazoa</taxon>
        <taxon>Ecdysozoa</taxon>
        <taxon>Nematoda</taxon>
        <taxon>Chromadorea</taxon>
        <taxon>Rhabditida</taxon>
        <taxon>Spirurina</taxon>
        <taxon>Spiruromorpha</taxon>
        <taxon>Filarioidea</taxon>
        <taxon>Onchocercidae</taxon>
        <taxon>Brugia</taxon>
    </lineage>
</organism>
<dbReference type="PIRSF" id="PIRSF017190">
    <property type="entry name" value="Rbsml_synth_fac_NIP7"/>
    <property type="match status" value="1"/>
</dbReference>
<dbReference type="CDD" id="cd21151">
    <property type="entry name" value="PUA_Nip7-like"/>
    <property type="match status" value="1"/>
</dbReference>
<dbReference type="CTD" id="6102082"/>
<dbReference type="EMBL" id="LN856980">
    <property type="protein sequence ID" value="CRZ24675.1"/>
    <property type="molecule type" value="Genomic_DNA"/>
</dbReference>
<dbReference type="Gene3D" id="3.10.450.220">
    <property type="match status" value="1"/>
</dbReference>
<comment type="subunit">
    <text evidence="8">Interacts with pre-ribosome complex.</text>
</comment>
<dbReference type="InterPro" id="IPR015947">
    <property type="entry name" value="PUA-like_sf"/>
</dbReference>
<feature type="domain" description="PUA" evidence="9">
    <location>
        <begin position="95"/>
        <end position="170"/>
    </location>
</feature>
<keyword evidence="5 8" id="KW-0690">Ribosome biogenesis</keyword>
<dbReference type="OMA" id="LISMGTC"/>
<reference evidence="10 12" key="1">
    <citation type="journal article" date="2007" name="Science">
        <title>Draft genome of the filarial nematode parasite Brugia malayi.</title>
        <authorList>
            <person name="Ghedin E."/>
            <person name="Wang S."/>
            <person name="Spiro D."/>
            <person name="Caler E."/>
            <person name="Zhao Q."/>
            <person name="Crabtree J."/>
            <person name="Allen J.E."/>
            <person name="Delcher A.L."/>
            <person name="Guiliano D.B."/>
            <person name="Miranda-Saavedra D."/>
            <person name="Angiuoli S.V."/>
            <person name="Creasy T."/>
            <person name="Amedeo P."/>
            <person name="Haas B."/>
            <person name="El-Sayed N.M."/>
            <person name="Wortman J.R."/>
            <person name="Feldblyum T."/>
            <person name="Tallon L."/>
            <person name="Schatz M."/>
            <person name="Shumway M."/>
            <person name="Koo H."/>
            <person name="Salzberg S.L."/>
            <person name="Schobel S."/>
            <person name="Pertea M."/>
            <person name="Pop M."/>
            <person name="White O."/>
            <person name="Barton G.J."/>
            <person name="Carlow C.K."/>
            <person name="Crawford M.J."/>
            <person name="Daub J."/>
            <person name="Dimmic M.W."/>
            <person name="Estes C.F."/>
            <person name="Foster J.M."/>
            <person name="Ganatra M."/>
            <person name="Gregory W.F."/>
            <person name="Johnson N.M."/>
            <person name="Jin J."/>
            <person name="Komuniecki R."/>
            <person name="Korf I."/>
            <person name="Kumar S."/>
            <person name="Laney S."/>
            <person name="Li B.W."/>
            <person name="Li W."/>
            <person name="Lindblom T.H."/>
            <person name="Lustigman S."/>
            <person name="Ma D."/>
            <person name="Maina C.V."/>
            <person name="Martin D.M."/>
            <person name="McCarter J.P."/>
            <person name="McReynolds L."/>
            <person name="Mitreva M."/>
            <person name="Nutman T.B."/>
            <person name="Parkinson J."/>
            <person name="Peregrin-Alvarez J.M."/>
            <person name="Poole C."/>
            <person name="Ren Q."/>
            <person name="Saunders L."/>
            <person name="Sluder A.E."/>
            <person name="Smith K."/>
            <person name="Stanke M."/>
            <person name="Unnasch T.R."/>
            <person name="Ware J."/>
            <person name="Wei A.D."/>
            <person name="Weil G."/>
            <person name="Williams D.J."/>
            <person name="Zhang Y."/>
            <person name="Williams S.A."/>
            <person name="Fraser-Liggett C."/>
            <person name="Slatko B."/>
            <person name="Blaxter M.L."/>
            <person name="Scott A.L."/>
        </authorList>
    </citation>
    <scope>NUCLEOTIDE SEQUENCE</scope>
    <source>
        <strain evidence="10 12">FR3</strain>
    </source>
</reference>
<dbReference type="InterPro" id="IPR040598">
    <property type="entry name" value="NIP7_N"/>
</dbReference>
<dbReference type="AlphaFoldDB" id="A0A0K0J767"/>
<dbReference type="Proteomes" id="UP000006672">
    <property type="component" value="Unassembled WGS sequence"/>
</dbReference>
<reference evidence="10" key="2">
    <citation type="submission" date="2012-12" db="EMBL/GenBank/DDBJ databases">
        <authorList>
            <person name="Gao Y.W."/>
            <person name="Fan S.T."/>
            <person name="Sun H.T."/>
            <person name="Wang Z."/>
            <person name="Gao X.L."/>
            <person name="Li Y.G."/>
            <person name="Wang T.C."/>
            <person name="Zhang K."/>
            <person name="Xu W.W."/>
            <person name="Yu Z.J."/>
            <person name="Xia X.Z."/>
        </authorList>
    </citation>
    <scope>NUCLEOTIDE SEQUENCE</scope>
    <source>
        <strain evidence="10">FR3</strain>
    </source>
</reference>
<proteinExistence type="inferred from homology"/>
<dbReference type="GO" id="GO:0042255">
    <property type="term" value="P:ribosome assembly"/>
    <property type="evidence" value="ECO:0007669"/>
    <property type="project" value="InterPro"/>
</dbReference>
<sequence length="180" mass="20324">MRPLSDEETEIVFRKLAHYIGDNVRSLVERGDTAYCFRLHKDRVYYCTETLMRKAACVSREPLLSFGTCLGKFTKTKKFRLHITALDYIAPYAKCKVWVKPSAEQQFLYGNNVLKSGMNRMTEGAGSHQGAVVYNMNDLPLGFGVTAKGTAECRRADLTSIVVLHQADLGEYIRNEAMLT</sequence>